<keyword evidence="2" id="KW-1003">Cell membrane</keyword>
<feature type="region of interest" description="Disordered" evidence="6">
    <location>
        <begin position="84"/>
        <end position="103"/>
    </location>
</feature>
<evidence type="ECO:0000313" key="8">
    <source>
        <dbReference type="EMBL" id="KPL70561.1"/>
    </source>
</evidence>
<evidence type="ECO:0000313" key="9">
    <source>
        <dbReference type="Proteomes" id="UP000050430"/>
    </source>
</evidence>
<keyword evidence="4 7" id="KW-1133">Transmembrane helix</keyword>
<keyword evidence="9" id="KW-1185">Reference proteome</keyword>
<evidence type="ECO:0000256" key="1">
    <source>
        <dbReference type="ARBA" id="ARBA00004236"/>
    </source>
</evidence>
<evidence type="ECO:0000256" key="4">
    <source>
        <dbReference type="ARBA" id="ARBA00022989"/>
    </source>
</evidence>
<sequence>MANDIIPGLIITAIGMGLVFAAIVLLWGLMAGMVRLDARFQPKEETTSVVESSEETDHSALDNHRKAAAAALAVALAQRDLRKKTNTRPVIQPGNSWQSVQRAQVLQDKSRIISHRSLRRD</sequence>
<accession>A0A0P6X6K6</accession>
<name>A0A0P6X6K6_9CHLR</name>
<proteinExistence type="predicted"/>
<evidence type="ECO:0000256" key="7">
    <source>
        <dbReference type="SAM" id="Phobius"/>
    </source>
</evidence>
<dbReference type="Proteomes" id="UP000050430">
    <property type="component" value="Unassembled WGS sequence"/>
</dbReference>
<evidence type="ECO:0000256" key="6">
    <source>
        <dbReference type="SAM" id="MobiDB-lite"/>
    </source>
</evidence>
<comment type="subcellular location">
    <subcellularLocation>
        <location evidence="1">Cell membrane</location>
    </subcellularLocation>
</comment>
<feature type="compositionally biased region" description="Polar residues" evidence="6">
    <location>
        <begin position="87"/>
        <end position="103"/>
    </location>
</feature>
<dbReference type="RefSeq" id="WP_062422463.1">
    <property type="nucleotide sequence ID" value="NZ_BBYA01000010.1"/>
</dbReference>
<gene>
    <name evidence="8" type="ORF">ADM99_15720</name>
</gene>
<evidence type="ECO:0000256" key="3">
    <source>
        <dbReference type="ARBA" id="ARBA00022692"/>
    </source>
</evidence>
<dbReference type="GO" id="GO:0036376">
    <property type="term" value="P:sodium ion export across plasma membrane"/>
    <property type="evidence" value="ECO:0007669"/>
    <property type="project" value="InterPro"/>
</dbReference>
<evidence type="ECO:0000256" key="5">
    <source>
        <dbReference type="ARBA" id="ARBA00023136"/>
    </source>
</evidence>
<organism evidence="8 9">
    <name type="scientific">Leptolinea tardivitalis</name>
    <dbReference type="NCBI Taxonomy" id="229920"/>
    <lineage>
        <taxon>Bacteria</taxon>
        <taxon>Bacillati</taxon>
        <taxon>Chloroflexota</taxon>
        <taxon>Anaerolineae</taxon>
        <taxon>Anaerolineales</taxon>
        <taxon>Anaerolineaceae</taxon>
        <taxon>Leptolinea</taxon>
    </lineage>
</organism>
<dbReference type="EMBL" id="LGCK01000014">
    <property type="protein sequence ID" value="KPL70561.1"/>
    <property type="molecule type" value="Genomic_DNA"/>
</dbReference>
<dbReference type="Pfam" id="PF04277">
    <property type="entry name" value="OAD_gamma"/>
    <property type="match status" value="1"/>
</dbReference>
<evidence type="ECO:0000256" key="2">
    <source>
        <dbReference type="ARBA" id="ARBA00022475"/>
    </source>
</evidence>
<keyword evidence="5 7" id="KW-0472">Membrane</keyword>
<dbReference type="STRING" id="229920.ADM99_15720"/>
<dbReference type="NCBIfam" id="TIGR01195">
    <property type="entry name" value="oadG_fam"/>
    <property type="match status" value="1"/>
</dbReference>
<dbReference type="AlphaFoldDB" id="A0A0P6X6K6"/>
<feature type="transmembrane region" description="Helical" evidence="7">
    <location>
        <begin position="6"/>
        <end position="29"/>
    </location>
</feature>
<dbReference type="GO" id="GO:0015081">
    <property type="term" value="F:sodium ion transmembrane transporter activity"/>
    <property type="evidence" value="ECO:0007669"/>
    <property type="project" value="InterPro"/>
</dbReference>
<keyword evidence="3 7" id="KW-0812">Transmembrane</keyword>
<protein>
    <submittedName>
        <fullName evidence="8">Uncharacterized protein</fullName>
    </submittedName>
</protein>
<reference evidence="8 9" key="1">
    <citation type="submission" date="2015-07" db="EMBL/GenBank/DDBJ databases">
        <title>Genome sequence of Leptolinea tardivitalis DSM 16556.</title>
        <authorList>
            <person name="Hemp J."/>
            <person name="Ward L.M."/>
            <person name="Pace L.A."/>
            <person name="Fischer W.W."/>
        </authorList>
    </citation>
    <scope>NUCLEOTIDE SEQUENCE [LARGE SCALE GENOMIC DNA]</scope>
    <source>
        <strain evidence="8 9">YMTK-2</strain>
    </source>
</reference>
<dbReference type="InterPro" id="IPR005899">
    <property type="entry name" value="Na_pump_deCOase"/>
</dbReference>
<comment type="caution">
    <text evidence="8">The sequence shown here is derived from an EMBL/GenBank/DDBJ whole genome shotgun (WGS) entry which is preliminary data.</text>
</comment>
<dbReference type="GO" id="GO:0005886">
    <property type="term" value="C:plasma membrane"/>
    <property type="evidence" value="ECO:0007669"/>
    <property type="project" value="UniProtKB-SubCell"/>
</dbReference>